<keyword evidence="8 12" id="KW-0630">Potassium</keyword>
<feature type="binding site" evidence="12">
    <location>
        <position position="443"/>
    </location>
    <ligand>
        <name>K(+)</name>
        <dbReference type="ChEBI" id="CHEBI:29103"/>
    </ligand>
</feature>
<evidence type="ECO:0000256" key="8">
    <source>
        <dbReference type="ARBA" id="ARBA00022958"/>
    </source>
</evidence>
<accession>A0A7G1HW02</accession>
<feature type="binding site" evidence="12">
    <location>
        <position position="327"/>
    </location>
    <ligand>
        <name>K(+)</name>
        <dbReference type="ChEBI" id="CHEBI:29103"/>
    </ligand>
</feature>
<dbReference type="InterPro" id="IPR003445">
    <property type="entry name" value="Cat_transpt"/>
</dbReference>
<evidence type="ECO:0000256" key="1">
    <source>
        <dbReference type="ARBA" id="ARBA00004429"/>
    </source>
</evidence>
<keyword evidence="12" id="KW-0479">Metal-binding</keyword>
<evidence type="ECO:0000256" key="12">
    <source>
        <dbReference type="PIRSR" id="PIRSR006247-1"/>
    </source>
</evidence>
<dbReference type="Pfam" id="PF02386">
    <property type="entry name" value="TrkH"/>
    <property type="match status" value="1"/>
</dbReference>
<feature type="transmembrane region" description="Helical" evidence="13">
    <location>
        <begin position="463"/>
        <end position="489"/>
    </location>
</feature>
<name>A0A7G1HW02_9BACT</name>
<protein>
    <submittedName>
        <fullName evidence="14">Potassium transporter</fullName>
    </submittedName>
</protein>
<evidence type="ECO:0000256" key="6">
    <source>
        <dbReference type="ARBA" id="ARBA00022538"/>
    </source>
</evidence>
<feature type="transmembrane region" description="Helical" evidence="13">
    <location>
        <begin position="340"/>
        <end position="362"/>
    </location>
</feature>
<evidence type="ECO:0000256" key="5">
    <source>
        <dbReference type="ARBA" id="ARBA00022519"/>
    </source>
</evidence>
<evidence type="ECO:0000256" key="9">
    <source>
        <dbReference type="ARBA" id="ARBA00022989"/>
    </source>
</evidence>
<dbReference type="PANTHER" id="PTHR32024">
    <property type="entry name" value="TRK SYSTEM POTASSIUM UPTAKE PROTEIN TRKG-RELATED"/>
    <property type="match status" value="1"/>
</dbReference>
<feature type="transmembrane region" description="Helical" evidence="13">
    <location>
        <begin position="247"/>
        <end position="267"/>
    </location>
</feature>
<dbReference type="InterPro" id="IPR004772">
    <property type="entry name" value="TrkH"/>
</dbReference>
<dbReference type="AlphaFoldDB" id="A0A7G1HW02"/>
<keyword evidence="5" id="KW-0997">Cell inner membrane</keyword>
<evidence type="ECO:0000256" key="2">
    <source>
        <dbReference type="ARBA" id="ARBA00009137"/>
    </source>
</evidence>
<comment type="subcellular location">
    <subcellularLocation>
        <location evidence="1">Cell inner membrane</location>
        <topology evidence="1">Multi-pass membrane protein</topology>
    </subcellularLocation>
</comment>
<keyword evidence="15" id="KW-1185">Reference proteome</keyword>
<keyword evidence="11 13" id="KW-0472">Membrane</keyword>
<dbReference type="GO" id="GO:0046872">
    <property type="term" value="F:metal ion binding"/>
    <property type="evidence" value="ECO:0007669"/>
    <property type="project" value="UniProtKB-KW"/>
</dbReference>
<dbReference type="KEGG" id="copr:Cop2CBH44_07110"/>
<evidence type="ECO:0000256" key="3">
    <source>
        <dbReference type="ARBA" id="ARBA00022448"/>
    </source>
</evidence>
<feature type="transmembrane region" description="Helical" evidence="13">
    <location>
        <begin position="283"/>
        <end position="301"/>
    </location>
</feature>
<evidence type="ECO:0000313" key="14">
    <source>
        <dbReference type="EMBL" id="BCI62358.1"/>
    </source>
</evidence>
<feature type="binding site" evidence="12">
    <location>
        <position position="326"/>
    </location>
    <ligand>
        <name>K(+)</name>
        <dbReference type="ChEBI" id="CHEBI:29103"/>
    </ligand>
</feature>
<dbReference type="EMBL" id="AP023322">
    <property type="protein sequence ID" value="BCI62358.1"/>
    <property type="molecule type" value="Genomic_DNA"/>
</dbReference>
<feature type="binding site" evidence="12">
    <location>
        <position position="228"/>
    </location>
    <ligand>
        <name>K(+)</name>
        <dbReference type="ChEBI" id="CHEBI:29103"/>
    </ligand>
</feature>
<evidence type="ECO:0000256" key="7">
    <source>
        <dbReference type="ARBA" id="ARBA00022692"/>
    </source>
</evidence>
<comment type="similarity">
    <text evidence="2">Belongs to the TrkH potassium transport family.</text>
</comment>
<keyword evidence="7 13" id="KW-0812">Transmembrane</keyword>
<reference evidence="15" key="1">
    <citation type="submission" date="2020-07" db="EMBL/GenBank/DDBJ databases">
        <title>Complete genome sequencing of Coprobacter sp. strain 2CBH44.</title>
        <authorList>
            <person name="Sakamoto M."/>
            <person name="Murakami T."/>
            <person name="Mori H."/>
        </authorList>
    </citation>
    <scope>NUCLEOTIDE SEQUENCE [LARGE SCALE GENOMIC DNA]</scope>
    <source>
        <strain evidence="15">2CBH44</strain>
    </source>
</reference>
<evidence type="ECO:0000256" key="13">
    <source>
        <dbReference type="SAM" id="Phobius"/>
    </source>
</evidence>
<feature type="transmembrane region" description="Helical" evidence="13">
    <location>
        <begin position="192"/>
        <end position="212"/>
    </location>
</feature>
<sequence length="491" mass="54515">MHKNDIQQINFKIVFRVIGMLLCMEAFFMIVPFLVSLWYDESDAFAFLTTIGITIVAGVIMIMTTRNHSKHLAKREGFLIVATTWIFFSIFGMLPFIIHGCIPNVADAFFETISGFTTTGATVLTDIDNLPHGILFWRCFTQWLGGMGIILFTLAILPMLNSGGGIQLFNAETTGITHNKLRPRIGQTAKRLWGMYVAITTVLVICLVLGPMDLFDAICHAMSTTATGGYSTKQASIAYWNSAYIDYVIIFFMYISGINFSIVYFAVVKGDYKSLFKDEEVRWYTYVLILATIAIAAGLFMSGQIQGSAEGTIRSSLFQVVTNITTTGFTTANFNDWGPFYAVILFLVMFFGACAGSTSGGAKTIRLVVLIKNTVNELYRHIHPNAVVPVRVNNKVISYELVSKILAFIFVYLLVFVISSVLLSAMGLTFEEAFGCTLSCLSNIGPGFGRMGSDFALIPDAGIWLLSFVMLVGRLELFTILIIFTPYFWKK</sequence>
<keyword evidence="6" id="KW-0633">Potassium transport</keyword>
<keyword evidence="3" id="KW-0813">Transport</keyword>
<dbReference type="PANTHER" id="PTHR32024:SF2">
    <property type="entry name" value="TRK SYSTEM POTASSIUM UPTAKE PROTEIN TRKG-RELATED"/>
    <property type="match status" value="1"/>
</dbReference>
<evidence type="ECO:0000313" key="15">
    <source>
        <dbReference type="Proteomes" id="UP000594042"/>
    </source>
</evidence>
<keyword evidence="9 13" id="KW-1133">Transmembrane helix</keyword>
<evidence type="ECO:0000256" key="10">
    <source>
        <dbReference type="ARBA" id="ARBA00023065"/>
    </source>
</evidence>
<feature type="transmembrane region" description="Helical" evidence="13">
    <location>
        <begin position="140"/>
        <end position="160"/>
    </location>
</feature>
<feature type="transmembrane region" description="Helical" evidence="13">
    <location>
        <begin position="13"/>
        <end position="39"/>
    </location>
</feature>
<feature type="transmembrane region" description="Helical" evidence="13">
    <location>
        <begin position="45"/>
        <end position="65"/>
    </location>
</feature>
<feature type="binding site" evidence="12">
    <location>
        <position position="119"/>
    </location>
    <ligand>
        <name>K(+)</name>
        <dbReference type="ChEBI" id="CHEBI:29103"/>
    </ligand>
</feature>
<keyword evidence="10" id="KW-0406">Ion transport</keyword>
<dbReference type="GO" id="GO:0005886">
    <property type="term" value="C:plasma membrane"/>
    <property type="evidence" value="ECO:0007669"/>
    <property type="project" value="UniProtKB-SubCell"/>
</dbReference>
<dbReference type="GO" id="GO:0015379">
    <property type="term" value="F:potassium:chloride symporter activity"/>
    <property type="evidence" value="ECO:0007669"/>
    <property type="project" value="InterPro"/>
</dbReference>
<dbReference type="PIRSF" id="PIRSF006247">
    <property type="entry name" value="TrkH"/>
    <property type="match status" value="1"/>
</dbReference>
<proteinExistence type="inferred from homology"/>
<feature type="transmembrane region" description="Helical" evidence="13">
    <location>
        <begin position="77"/>
        <end position="98"/>
    </location>
</feature>
<evidence type="ECO:0000256" key="4">
    <source>
        <dbReference type="ARBA" id="ARBA00022475"/>
    </source>
</evidence>
<keyword evidence="4" id="KW-1003">Cell membrane</keyword>
<feature type="transmembrane region" description="Helical" evidence="13">
    <location>
        <begin position="405"/>
        <end position="425"/>
    </location>
</feature>
<feature type="binding site" evidence="12">
    <location>
        <position position="118"/>
    </location>
    <ligand>
        <name>K(+)</name>
        <dbReference type="ChEBI" id="CHEBI:29103"/>
    </ligand>
</feature>
<organism evidence="14 15">
    <name type="scientific">Coprobacter secundus subsp. similis</name>
    <dbReference type="NCBI Taxonomy" id="2751153"/>
    <lineage>
        <taxon>Bacteria</taxon>
        <taxon>Pseudomonadati</taxon>
        <taxon>Bacteroidota</taxon>
        <taxon>Bacteroidia</taxon>
        <taxon>Bacteroidales</taxon>
        <taxon>Barnesiellaceae</taxon>
        <taxon>Coprobacter</taxon>
    </lineage>
</organism>
<evidence type="ECO:0000256" key="11">
    <source>
        <dbReference type="ARBA" id="ARBA00023136"/>
    </source>
</evidence>
<dbReference type="Proteomes" id="UP000594042">
    <property type="component" value="Chromosome"/>
</dbReference>
<gene>
    <name evidence="14" type="ORF">Cop2CBH44_07110</name>
</gene>